<protein>
    <submittedName>
        <fullName evidence="1">Uncharacterized protein</fullName>
    </submittedName>
</protein>
<proteinExistence type="predicted"/>
<accession>A0AA36BFZ3</accession>
<sequence length="101" mass="10606">MSSAIGEWLTQNSVDGKQLTLSSAGKQTPISSGVGEQLTLSNAGCEQTTLKGSLLLRKQCPSRSVNFTDPSSSAGLAGQLDVHFLDATFHAAPMLRLQSPM</sequence>
<reference evidence="1" key="1">
    <citation type="submission" date="2023-08" db="EMBL/GenBank/DDBJ databases">
        <authorList>
            <person name="Alioto T."/>
            <person name="Alioto T."/>
            <person name="Gomez Garrido J."/>
        </authorList>
    </citation>
    <scope>NUCLEOTIDE SEQUENCE</scope>
</reference>
<dbReference type="AlphaFoldDB" id="A0AA36BFZ3"/>
<name>A0AA36BFZ3_OCTVU</name>
<organism evidence="1 2">
    <name type="scientific">Octopus vulgaris</name>
    <name type="common">Common octopus</name>
    <dbReference type="NCBI Taxonomy" id="6645"/>
    <lineage>
        <taxon>Eukaryota</taxon>
        <taxon>Metazoa</taxon>
        <taxon>Spiralia</taxon>
        <taxon>Lophotrochozoa</taxon>
        <taxon>Mollusca</taxon>
        <taxon>Cephalopoda</taxon>
        <taxon>Coleoidea</taxon>
        <taxon>Octopodiformes</taxon>
        <taxon>Octopoda</taxon>
        <taxon>Incirrata</taxon>
        <taxon>Octopodidae</taxon>
        <taxon>Octopus</taxon>
    </lineage>
</organism>
<keyword evidence="2" id="KW-1185">Reference proteome</keyword>
<evidence type="ECO:0000313" key="2">
    <source>
        <dbReference type="Proteomes" id="UP001162480"/>
    </source>
</evidence>
<gene>
    <name evidence="1" type="ORF">OCTVUL_1B012096</name>
</gene>
<evidence type="ECO:0000313" key="1">
    <source>
        <dbReference type="EMBL" id="CAI9733344.1"/>
    </source>
</evidence>
<dbReference type="Proteomes" id="UP001162480">
    <property type="component" value="Chromosome 14"/>
</dbReference>
<dbReference type="EMBL" id="OX597827">
    <property type="protein sequence ID" value="CAI9733344.1"/>
    <property type="molecule type" value="Genomic_DNA"/>
</dbReference>